<evidence type="ECO:0000256" key="16">
    <source>
        <dbReference type="ARBA" id="ARBA00023209"/>
    </source>
</evidence>
<evidence type="ECO:0000313" key="20">
    <source>
        <dbReference type="EMBL" id="QIP13728.1"/>
    </source>
</evidence>
<evidence type="ECO:0000256" key="10">
    <source>
        <dbReference type="ARBA" id="ARBA00022679"/>
    </source>
</evidence>
<feature type="transmembrane region" description="Helical" evidence="19">
    <location>
        <begin position="369"/>
        <end position="386"/>
    </location>
</feature>
<evidence type="ECO:0000256" key="3">
    <source>
        <dbReference type="ARBA" id="ARBA00005119"/>
    </source>
</evidence>
<keyword evidence="14" id="KW-0443">Lipid metabolism</keyword>
<dbReference type="GO" id="GO:0005886">
    <property type="term" value="C:plasma membrane"/>
    <property type="evidence" value="ECO:0007669"/>
    <property type="project" value="UniProtKB-SubCell"/>
</dbReference>
<dbReference type="KEGG" id="spib:G8759_14440"/>
<keyword evidence="17" id="KW-1208">Phospholipid metabolism</keyword>
<keyword evidence="15 19" id="KW-0472">Membrane</keyword>
<evidence type="ECO:0000256" key="8">
    <source>
        <dbReference type="ARBA" id="ARBA00022475"/>
    </source>
</evidence>
<evidence type="ECO:0000256" key="5">
    <source>
        <dbReference type="ARBA" id="ARBA00010185"/>
    </source>
</evidence>
<evidence type="ECO:0000256" key="9">
    <source>
        <dbReference type="ARBA" id="ARBA00022516"/>
    </source>
</evidence>
<dbReference type="GO" id="GO:0004605">
    <property type="term" value="F:phosphatidate cytidylyltransferase activity"/>
    <property type="evidence" value="ECO:0007669"/>
    <property type="project" value="UniProtKB-EC"/>
</dbReference>
<feature type="transmembrane region" description="Helical" evidence="19">
    <location>
        <begin position="272"/>
        <end position="293"/>
    </location>
</feature>
<evidence type="ECO:0000256" key="12">
    <source>
        <dbReference type="ARBA" id="ARBA00022695"/>
    </source>
</evidence>
<evidence type="ECO:0000313" key="21">
    <source>
        <dbReference type="Proteomes" id="UP000501802"/>
    </source>
</evidence>
<dbReference type="InterPro" id="IPR024747">
    <property type="entry name" value="Pyridox_Oxase-rel"/>
</dbReference>
<dbReference type="Pfam" id="PF12900">
    <property type="entry name" value="Pyridox_ox_2"/>
    <property type="match status" value="1"/>
</dbReference>
<keyword evidence="12 18" id="KW-0548">Nucleotidyltransferase</keyword>
<evidence type="ECO:0000256" key="17">
    <source>
        <dbReference type="ARBA" id="ARBA00023264"/>
    </source>
</evidence>
<keyword evidence="9" id="KW-0444">Lipid biosynthesis</keyword>
<feature type="transmembrane region" description="Helical" evidence="19">
    <location>
        <begin position="241"/>
        <end position="260"/>
    </location>
</feature>
<dbReference type="InterPro" id="IPR012349">
    <property type="entry name" value="Split_barrel_FMN-bd"/>
</dbReference>
<dbReference type="AlphaFoldDB" id="A0A6G9AMT3"/>
<evidence type="ECO:0000256" key="11">
    <source>
        <dbReference type="ARBA" id="ARBA00022692"/>
    </source>
</evidence>
<dbReference type="PANTHER" id="PTHR46382">
    <property type="entry name" value="PHOSPHATIDATE CYTIDYLYLTRANSFERASE"/>
    <property type="match status" value="1"/>
</dbReference>
<name>A0A6G9AMT3_9BACT</name>
<keyword evidence="8" id="KW-1003">Cell membrane</keyword>
<dbReference type="PANTHER" id="PTHR46382:SF1">
    <property type="entry name" value="PHOSPHATIDATE CYTIDYLYLTRANSFERASE"/>
    <property type="match status" value="1"/>
</dbReference>
<sequence length="434" mass="48153">MQGTLNDEQINYLLQSQAIGRLVCHAAAKGYAVPITYVYDGQYIYGQTKDGLKVQTLRQNPSVCFEVDTILNMDNWQSVIIQGVYEELIGEESQHAQHLIVDRITPPLVSETVVPSPGLDMHQISYPASLVTFRIRIQEKFGLYETDNIQAGNWSVLPKDRHVFTVRLLTGIGLVITITSLVFVGDYGFLVLLMLINGLGLWEFYRLFTTPSISPLKLPGFVSSTVLLISVFLALKNHSFGLLPLITIPLTFGVFLIQLYKPSSHPFQNIAFTLLAILCITFPLALFNGVAFFSTNQGLYDPTLVFAYFCLLWANDTGAFITGKLLGKYPLFKRISPKKTWEGSLGGIVCTLAAAYLTLPLVPKMDANYWLFIALIIVVSGTYGDLVKSMMKRSLSVKDAGTLLPGHGGILDRFDSLLGSTPFVYTYLQLIHSL</sequence>
<comment type="subcellular location">
    <subcellularLocation>
        <location evidence="2">Cell membrane</location>
        <topology evidence="2">Multi-pass membrane protein</topology>
    </subcellularLocation>
</comment>
<proteinExistence type="inferred from homology"/>
<keyword evidence="16" id="KW-0594">Phospholipid biosynthesis</keyword>
<evidence type="ECO:0000256" key="6">
    <source>
        <dbReference type="ARBA" id="ARBA00012487"/>
    </source>
</evidence>
<dbReference type="Pfam" id="PF01148">
    <property type="entry name" value="CTP_transf_1"/>
    <property type="match status" value="1"/>
</dbReference>
<keyword evidence="10 18" id="KW-0808">Transferase</keyword>
<evidence type="ECO:0000256" key="18">
    <source>
        <dbReference type="RuleBase" id="RU003938"/>
    </source>
</evidence>
<keyword evidence="21" id="KW-1185">Reference proteome</keyword>
<keyword evidence="13 19" id="KW-1133">Transmembrane helix</keyword>
<evidence type="ECO:0000256" key="4">
    <source>
        <dbReference type="ARBA" id="ARBA00005189"/>
    </source>
</evidence>
<protein>
    <recommendedName>
        <fullName evidence="7 18">Phosphatidate cytidylyltransferase</fullName>
        <ecNumber evidence="6 18">2.7.7.41</ecNumber>
    </recommendedName>
</protein>
<evidence type="ECO:0000256" key="15">
    <source>
        <dbReference type="ARBA" id="ARBA00023136"/>
    </source>
</evidence>
<dbReference type="GO" id="GO:0016024">
    <property type="term" value="P:CDP-diacylglycerol biosynthetic process"/>
    <property type="evidence" value="ECO:0007669"/>
    <property type="project" value="UniProtKB-UniPathway"/>
</dbReference>
<dbReference type="PROSITE" id="PS01315">
    <property type="entry name" value="CDS"/>
    <property type="match status" value="1"/>
</dbReference>
<keyword evidence="11 18" id="KW-0812">Transmembrane</keyword>
<dbReference type="Gene3D" id="2.30.110.10">
    <property type="entry name" value="Electron Transport, Fmn-binding Protein, Chain A"/>
    <property type="match status" value="1"/>
</dbReference>
<dbReference type="SUPFAM" id="SSF50475">
    <property type="entry name" value="FMN-binding split barrel"/>
    <property type="match status" value="1"/>
</dbReference>
<feature type="transmembrane region" description="Helical" evidence="19">
    <location>
        <begin position="164"/>
        <end position="183"/>
    </location>
</feature>
<gene>
    <name evidence="20" type="ORF">G8759_14440</name>
</gene>
<evidence type="ECO:0000256" key="19">
    <source>
        <dbReference type="SAM" id="Phobius"/>
    </source>
</evidence>
<feature type="transmembrane region" description="Helical" evidence="19">
    <location>
        <begin position="305"/>
        <end position="323"/>
    </location>
</feature>
<comment type="pathway">
    <text evidence="3 18">Phospholipid metabolism; CDP-diacylglycerol biosynthesis; CDP-diacylglycerol from sn-glycerol 3-phosphate: step 3/3.</text>
</comment>
<evidence type="ECO:0000256" key="13">
    <source>
        <dbReference type="ARBA" id="ARBA00022989"/>
    </source>
</evidence>
<comment type="catalytic activity">
    <reaction evidence="1 18">
        <text>a 1,2-diacyl-sn-glycero-3-phosphate + CTP + H(+) = a CDP-1,2-diacyl-sn-glycerol + diphosphate</text>
        <dbReference type="Rhea" id="RHEA:16229"/>
        <dbReference type="ChEBI" id="CHEBI:15378"/>
        <dbReference type="ChEBI" id="CHEBI:33019"/>
        <dbReference type="ChEBI" id="CHEBI:37563"/>
        <dbReference type="ChEBI" id="CHEBI:58332"/>
        <dbReference type="ChEBI" id="CHEBI:58608"/>
        <dbReference type="EC" id="2.7.7.41"/>
    </reaction>
</comment>
<dbReference type="InterPro" id="IPR000374">
    <property type="entry name" value="PC_trans"/>
</dbReference>
<comment type="similarity">
    <text evidence="5 18">Belongs to the CDS family.</text>
</comment>
<evidence type="ECO:0000256" key="1">
    <source>
        <dbReference type="ARBA" id="ARBA00001698"/>
    </source>
</evidence>
<dbReference type="Proteomes" id="UP000501802">
    <property type="component" value="Chromosome"/>
</dbReference>
<dbReference type="EMBL" id="CP050063">
    <property type="protein sequence ID" value="QIP13728.1"/>
    <property type="molecule type" value="Genomic_DNA"/>
</dbReference>
<accession>A0A6G9AMT3</accession>
<feature type="transmembrane region" description="Helical" evidence="19">
    <location>
        <begin position="344"/>
        <end position="363"/>
    </location>
</feature>
<evidence type="ECO:0000256" key="2">
    <source>
        <dbReference type="ARBA" id="ARBA00004651"/>
    </source>
</evidence>
<dbReference type="UniPathway" id="UPA00557">
    <property type="reaction ID" value="UER00614"/>
</dbReference>
<feature type="transmembrane region" description="Helical" evidence="19">
    <location>
        <begin position="215"/>
        <end position="235"/>
    </location>
</feature>
<comment type="pathway">
    <text evidence="4">Lipid metabolism.</text>
</comment>
<reference evidence="20 21" key="1">
    <citation type="submission" date="2020-03" db="EMBL/GenBank/DDBJ databases">
        <authorList>
            <person name="Kim M.K."/>
        </authorList>
    </citation>
    <scope>NUCLEOTIDE SEQUENCE [LARGE SCALE GENOMIC DNA]</scope>
    <source>
        <strain evidence="20 21">BT328</strain>
    </source>
</reference>
<dbReference type="RefSeq" id="WP_167209076.1">
    <property type="nucleotide sequence ID" value="NZ_CP050063.1"/>
</dbReference>
<evidence type="ECO:0000256" key="14">
    <source>
        <dbReference type="ARBA" id="ARBA00023098"/>
    </source>
</evidence>
<dbReference type="EC" id="2.7.7.41" evidence="6 18"/>
<organism evidence="20 21">
    <name type="scientific">Spirosoma aureum</name>
    <dbReference type="NCBI Taxonomy" id="2692134"/>
    <lineage>
        <taxon>Bacteria</taxon>
        <taxon>Pseudomonadati</taxon>
        <taxon>Bacteroidota</taxon>
        <taxon>Cytophagia</taxon>
        <taxon>Cytophagales</taxon>
        <taxon>Cytophagaceae</taxon>
        <taxon>Spirosoma</taxon>
    </lineage>
</organism>
<evidence type="ECO:0000256" key="7">
    <source>
        <dbReference type="ARBA" id="ARBA00019373"/>
    </source>
</evidence>